<sequence>MNSSRKPTIMLLHGAFHWPDCFDSIAPLLKNAGYSVHNTTQFPSTGHGSSSSLQMDIDAVRAALLQILEGDPGQNNGNDCVLVMHSYGAVPAVQALQGLSSKERGAGKTAVVKLVYLTCNIPRVGESHLQQYGDWATQTGWFSEESEPPVSINDDVAKFIGSPDALYNGLDEEQQLTLYHDLKTQSALTLLTPLEYAGYKEIPGWYLVTLKDKLMPPEFQKLCIEAVGSRMEHVEEINTGHSSFLVEPAAVTDFIIRAATSTGV</sequence>
<dbReference type="Proteomes" id="UP001220324">
    <property type="component" value="Unassembled WGS sequence"/>
</dbReference>
<dbReference type="PANTHER" id="PTHR37017:SF11">
    <property type="entry name" value="ESTERASE_LIPASE_THIOESTERASE DOMAIN-CONTAINING PROTEIN"/>
    <property type="match status" value="1"/>
</dbReference>
<accession>A0AAD6D1P2</accession>
<dbReference type="GO" id="GO:0072330">
    <property type="term" value="P:monocarboxylic acid biosynthetic process"/>
    <property type="evidence" value="ECO:0007669"/>
    <property type="project" value="UniProtKB-ARBA"/>
</dbReference>
<proteinExistence type="predicted"/>
<dbReference type="InterPro" id="IPR052897">
    <property type="entry name" value="Sec-Metab_Biosynth_Hydrolase"/>
</dbReference>
<dbReference type="Gene3D" id="3.40.50.1820">
    <property type="entry name" value="alpha/beta hydrolase"/>
    <property type="match status" value="1"/>
</dbReference>
<dbReference type="AlphaFoldDB" id="A0AAD6D1P2"/>
<reference evidence="2 3" key="1">
    <citation type="journal article" date="2023" name="IMA Fungus">
        <title>Comparative genomic study of the Penicillium genus elucidates a diverse pangenome and 15 lateral gene transfer events.</title>
        <authorList>
            <person name="Petersen C."/>
            <person name="Sorensen T."/>
            <person name="Nielsen M.R."/>
            <person name="Sondergaard T.E."/>
            <person name="Sorensen J.L."/>
            <person name="Fitzpatrick D.A."/>
            <person name="Frisvad J.C."/>
            <person name="Nielsen K.L."/>
        </authorList>
    </citation>
    <scope>NUCLEOTIDE SEQUENCE [LARGE SCALE GENOMIC DNA]</scope>
    <source>
        <strain evidence="2 3">IBT 35679</strain>
    </source>
</reference>
<organism evidence="2 3">
    <name type="scientific">Penicillium frequentans</name>
    <dbReference type="NCBI Taxonomy" id="3151616"/>
    <lineage>
        <taxon>Eukaryota</taxon>
        <taxon>Fungi</taxon>
        <taxon>Dikarya</taxon>
        <taxon>Ascomycota</taxon>
        <taxon>Pezizomycotina</taxon>
        <taxon>Eurotiomycetes</taxon>
        <taxon>Eurotiomycetidae</taxon>
        <taxon>Eurotiales</taxon>
        <taxon>Aspergillaceae</taxon>
        <taxon>Penicillium</taxon>
    </lineage>
</organism>
<dbReference type="InterPro" id="IPR029058">
    <property type="entry name" value="AB_hydrolase_fold"/>
</dbReference>
<evidence type="ECO:0000313" key="2">
    <source>
        <dbReference type="EMBL" id="KAJ5547386.1"/>
    </source>
</evidence>
<dbReference type="EMBL" id="JAQIZZ010000003">
    <property type="protein sequence ID" value="KAJ5547386.1"/>
    <property type="molecule type" value="Genomic_DNA"/>
</dbReference>
<gene>
    <name evidence="2" type="ORF">N7494_004971</name>
</gene>
<name>A0AAD6D1P2_9EURO</name>
<feature type="domain" description="AB hydrolase-1" evidence="1">
    <location>
        <begin position="10"/>
        <end position="252"/>
    </location>
</feature>
<dbReference type="GO" id="GO:0017000">
    <property type="term" value="P:antibiotic biosynthetic process"/>
    <property type="evidence" value="ECO:0007669"/>
    <property type="project" value="UniProtKB-ARBA"/>
</dbReference>
<comment type="caution">
    <text evidence="2">The sequence shown here is derived from an EMBL/GenBank/DDBJ whole genome shotgun (WGS) entry which is preliminary data.</text>
</comment>
<evidence type="ECO:0000259" key="1">
    <source>
        <dbReference type="Pfam" id="PF12697"/>
    </source>
</evidence>
<evidence type="ECO:0000313" key="3">
    <source>
        <dbReference type="Proteomes" id="UP001220324"/>
    </source>
</evidence>
<dbReference type="InterPro" id="IPR000073">
    <property type="entry name" value="AB_hydrolase_1"/>
</dbReference>
<dbReference type="SUPFAM" id="SSF53474">
    <property type="entry name" value="alpha/beta-Hydrolases"/>
    <property type="match status" value="1"/>
</dbReference>
<keyword evidence="3" id="KW-1185">Reference proteome</keyword>
<dbReference type="Pfam" id="PF12697">
    <property type="entry name" value="Abhydrolase_6"/>
    <property type="match status" value="1"/>
</dbReference>
<protein>
    <recommendedName>
        <fullName evidence="1">AB hydrolase-1 domain-containing protein</fullName>
    </recommendedName>
</protein>
<dbReference type="PANTHER" id="PTHR37017">
    <property type="entry name" value="AB HYDROLASE-1 DOMAIN-CONTAINING PROTEIN-RELATED"/>
    <property type="match status" value="1"/>
</dbReference>